<evidence type="ECO:0000313" key="10">
    <source>
        <dbReference type="Proteomes" id="UP000284178"/>
    </source>
</evidence>
<dbReference type="GO" id="GO:0016020">
    <property type="term" value="C:membrane"/>
    <property type="evidence" value="ECO:0007669"/>
    <property type="project" value="UniProtKB-ARBA"/>
</dbReference>
<evidence type="ECO:0000256" key="8">
    <source>
        <dbReference type="SAM" id="MobiDB-lite"/>
    </source>
</evidence>
<keyword evidence="5" id="KW-1133">Transmembrane helix</keyword>
<feature type="compositionally biased region" description="Basic residues" evidence="8">
    <location>
        <begin position="141"/>
        <end position="160"/>
    </location>
</feature>
<keyword evidence="10" id="KW-1185">Reference proteome</keyword>
<dbReference type="EMBL" id="QRUP01000014">
    <property type="protein sequence ID" value="RGR72719.1"/>
    <property type="molecule type" value="Genomic_DNA"/>
</dbReference>
<keyword evidence="2" id="KW-0813">Transport</keyword>
<dbReference type="AlphaFoldDB" id="A0A412FX41"/>
<reference evidence="9 10" key="1">
    <citation type="submission" date="2018-08" db="EMBL/GenBank/DDBJ databases">
        <title>A genome reference for cultivated species of the human gut microbiota.</title>
        <authorList>
            <person name="Zou Y."/>
            <person name="Xue W."/>
            <person name="Luo G."/>
        </authorList>
    </citation>
    <scope>NUCLEOTIDE SEQUENCE [LARGE SCALE GENOMIC DNA]</scope>
    <source>
        <strain evidence="9 10">AF24-29</strain>
    </source>
</reference>
<sequence>MKIGIAEIIVICVIALVALGPEKLPIYAKKLGASLKEVKKVTGDLSKDIRENIVEPLDEASAPLKEAIEPIVSLKEDVNKSIDDVTKSFKSIGKPAKKEEAKPEVIEAEVTETAAAEVETQSAAETAEETPSLAETYTGRKAPRRQRPAAKTAGRRSHNA</sequence>
<dbReference type="Pfam" id="PF02416">
    <property type="entry name" value="TatA_B_E"/>
    <property type="match status" value="1"/>
</dbReference>
<evidence type="ECO:0000313" key="9">
    <source>
        <dbReference type="EMBL" id="RGR72719.1"/>
    </source>
</evidence>
<feature type="compositionally biased region" description="Low complexity" evidence="8">
    <location>
        <begin position="111"/>
        <end position="136"/>
    </location>
</feature>
<evidence type="ECO:0000256" key="5">
    <source>
        <dbReference type="ARBA" id="ARBA00022989"/>
    </source>
</evidence>
<evidence type="ECO:0000256" key="3">
    <source>
        <dbReference type="ARBA" id="ARBA00022692"/>
    </source>
</evidence>
<evidence type="ECO:0000256" key="7">
    <source>
        <dbReference type="ARBA" id="ARBA00023136"/>
    </source>
</evidence>
<dbReference type="RefSeq" id="WP_117895392.1">
    <property type="nucleotide sequence ID" value="NZ_CABJCV010000014.1"/>
</dbReference>
<feature type="region of interest" description="Disordered" evidence="8">
    <location>
        <begin position="111"/>
        <end position="160"/>
    </location>
</feature>
<proteinExistence type="predicted"/>
<comment type="caution">
    <text evidence="9">The sequence shown here is derived from an EMBL/GenBank/DDBJ whole genome shotgun (WGS) entry which is preliminary data.</text>
</comment>
<dbReference type="GO" id="GO:0015031">
    <property type="term" value="P:protein transport"/>
    <property type="evidence" value="ECO:0007669"/>
    <property type="project" value="UniProtKB-KW"/>
</dbReference>
<gene>
    <name evidence="9" type="ORF">DWY25_11680</name>
</gene>
<dbReference type="GeneID" id="83016052"/>
<name>A0A412FX41_9FIRM</name>
<comment type="subcellular location">
    <subcellularLocation>
        <location evidence="1">Membrane</location>
        <topology evidence="1">Single-pass membrane protein</topology>
    </subcellularLocation>
</comment>
<protein>
    <submittedName>
        <fullName evidence="9">Sec-independent protein translocase TatB</fullName>
    </submittedName>
</protein>
<evidence type="ECO:0000256" key="2">
    <source>
        <dbReference type="ARBA" id="ARBA00022448"/>
    </source>
</evidence>
<keyword evidence="4" id="KW-0653">Protein transport</keyword>
<organism evidence="9 10">
    <name type="scientific">Holdemania filiformis</name>
    <dbReference type="NCBI Taxonomy" id="61171"/>
    <lineage>
        <taxon>Bacteria</taxon>
        <taxon>Bacillati</taxon>
        <taxon>Bacillota</taxon>
        <taxon>Erysipelotrichia</taxon>
        <taxon>Erysipelotrichales</taxon>
        <taxon>Erysipelotrichaceae</taxon>
        <taxon>Holdemania</taxon>
    </lineage>
</organism>
<evidence type="ECO:0000256" key="1">
    <source>
        <dbReference type="ARBA" id="ARBA00004167"/>
    </source>
</evidence>
<dbReference type="Proteomes" id="UP000284178">
    <property type="component" value="Unassembled WGS sequence"/>
</dbReference>
<dbReference type="InterPro" id="IPR003369">
    <property type="entry name" value="TatA/B/E"/>
</dbReference>
<evidence type="ECO:0000256" key="6">
    <source>
        <dbReference type="ARBA" id="ARBA00023010"/>
    </source>
</evidence>
<accession>A0A412FX41</accession>
<keyword evidence="3" id="KW-0812">Transmembrane</keyword>
<keyword evidence="7" id="KW-0472">Membrane</keyword>
<dbReference type="Gene3D" id="1.20.5.3310">
    <property type="match status" value="1"/>
</dbReference>
<keyword evidence="6" id="KW-0811">Translocation</keyword>
<evidence type="ECO:0000256" key="4">
    <source>
        <dbReference type="ARBA" id="ARBA00022927"/>
    </source>
</evidence>